<keyword evidence="1" id="KW-0472">Membrane</keyword>
<proteinExistence type="predicted"/>
<dbReference type="RefSeq" id="WP_141863024.1">
    <property type="nucleotide sequence ID" value="NZ_BMNV01000006.1"/>
</dbReference>
<feature type="transmembrane region" description="Helical" evidence="1">
    <location>
        <begin position="21"/>
        <end position="40"/>
    </location>
</feature>
<dbReference type="Proteomes" id="UP001652264">
    <property type="component" value="Unassembled WGS sequence"/>
</dbReference>
<name>A0ABT2HG75_9MICO</name>
<keyword evidence="1" id="KW-1133">Transmembrane helix</keyword>
<keyword evidence="3" id="KW-1185">Reference proteome</keyword>
<evidence type="ECO:0000256" key="1">
    <source>
        <dbReference type="SAM" id="Phobius"/>
    </source>
</evidence>
<organism evidence="2 3">
    <name type="scientific">Curtobacterium citreum</name>
    <dbReference type="NCBI Taxonomy" id="2036"/>
    <lineage>
        <taxon>Bacteria</taxon>
        <taxon>Bacillati</taxon>
        <taxon>Actinomycetota</taxon>
        <taxon>Actinomycetes</taxon>
        <taxon>Micrococcales</taxon>
        <taxon>Microbacteriaceae</taxon>
        <taxon>Curtobacterium</taxon>
    </lineage>
</organism>
<evidence type="ECO:0000313" key="3">
    <source>
        <dbReference type="Proteomes" id="UP001652264"/>
    </source>
</evidence>
<accession>A0ABT2HG75</accession>
<gene>
    <name evidence="2" type="ORF">NYQ28_06730</name>
</gene>
<dbReference type="GeneID" id="95325438"/>
<sequence>MSLLRSEERQAGDESVVRNRLVAVGLLVLVVLLPVLFLFVGPVTLKAYDAAHQEQVACDVVGAAGRTASSYSPRGVGSSNQQIYIETTDCGLLVLRWGVTRDNIERLTSDLDRGGPRRFTVGAASYELRDTLKLVNQAVFVRDPERLSQSSAS</sequence>
<reference evidence="2 3" key="1">
    <citation type="submission" date="2022-08" db="EMBL/GenBank/DDBJ databases">
        <title>Taxonomy of Curtobacterium flaccumfaciens.</title>
        <authorList>
            <person name="Osdaghi E."/>
            <person name="Taghavi S.M."/>
            <person name="Hamidizade M."/>
            <person name="Abachi H."/>
            <person name="Fazliarab A."/>
            <person name="Baeyen S."/>
            <person name="Portier P."/>
            <person name="Van Vaerenbergh J."/>
            <person name="Jacques M.-A."/>
        </authorList>
    </citation>
    <scope>NUCLEOTIDE SEQUENCE [LARGE SCALE GENOMIC DNA]</scope>
    <source>
        <strain evidence="2 3">LMG8786T</strain>
    </source>
</reference>
<keyword evidence="1" id="KW-0812">Transmembrane</keyword>
<protein>
    <submittedName>
        <fullName evidence="2">Uncharacterized protein</fullName>
    </submittedName>
</protein>
<evidence type="ECO:0000313" key="2">
    <source>
        <dbReference type="EMBL" id="MCS6522258.1"/>
    </source>
</evidence>
<comment type="caution">
    <text evidence="2">The sequence shown here is derived from an EMBL/GenBank/DDBJ whole genome shotgun (WGS) entry which is preliminary data.</text>
</comment>
<dbReference type="EMBL" id="JANVAD010000003">
    <property type="protein sequence ID" value="MCS6522258.1"/>
    <property type="molecule type" value="Genomic_DNA"/>
</dbReference>